<dbReference type="Proteomes" id="UP001209885">
    <property type="component" value="Unassembled WGS sequence"/>
</dbReference>
<gene>
    <name evidence="1" type="ORF">OO013_07235</name>
</gene>
<accession>A0ABT3RPD3</accession>
<evidence type="ECO:0000313" key="1">
    <source>
        <dbReference type="EMBL" id="MCX2743651.1"/>
    </source>
</evidence>
<sequence length="95" mass="10982">MNKTSSELHYKISYNGNQSHYVPLEINGKDYTSAGGILGTDSIVFIKVNTLDTLKFVNELHGEDSIIYNNVYDFSSWVKKEHNNYFYTLTDEDFE</sequence>
<evidence type="ECO:0000313" key="2">
    <source>
        <dbReference type="Proteomes" id="UP001209885"/>
    </source>
</evidence>
<name>A0ABT3RPD3_9BACT</name>
<protein>
    <submittedName>
        <fullName evidence="1">Uncharacterized protein</fullName>
    </submittedName>
</protein>
<reference evidence="1 2" key="1">
    <citation type="submission" date="2022-11" db="EMBL/GenBank/DDBJ databases">
        <title>The characterization of three novel Bacteroidetes species and genomic analysis of their roles in tidal elemental geochemical cycles.</title>
        <authorList>
            <person name="Ma K."/>
        </authorList>
    </citation>
    <scope>NUCLEOTIDE SEQUENCE [LARGE SCALE GENOMIC DNA]</scope>
    <source>
        <strain evidence="1 2">M17</strain>
    </source>
</reference>
<dbReference type="EMBL" id="JAPFQN010000004">
    <property type="protein sequence ID" value="MCX2743651.1"/>
    <property type="molecule type" value="Genomic_DNA"/>
</dbReference>
<comment type="caution">
    <text evidence="1">The sequence shown here is derived from an EMBL/GenBank/DDBJ whole genome shotgun (WGS) entry which is preliminary data.</text>
</comment>
<dbReference type="RefSeq" id="WP_266056051.1">
    <property type="nucleotide sequence ID" value="NZ_JAPFQN010000004.1"/>
</dbReference>
<proteinExistence type="predicted"/>
<keyword evidence="2" id="KW-1185">Reference proteome</keyword>
<organism evidence="1 2">
    <name type="scientific">Mangrovivirga halotolerans</name>
    <dbReference type="NCBI Taxonomy" id="2993936"/>
    <lineage>
        <taxon>Bacteria</taxon>
        <taxon>Pseudomonadati</taxon>
        <taxon>Bacteroidota</taxon>
        <taxon>Cytophagia</taxon>
        <taxon>Cytophagales</taxon>
        <taxon>Mangrovivirgaceae</taxon>
        <taxon>Mangrovivirga</taxon>
    </lineage>
</organism>